<name>A0AAW1ICP3_POPJA</name>
<gene>
    <name evidence="1" type="ORF">QE152_g36639</name>
</gene>
<proteinExistence type="predicted"/>
<keyword evidence="2" id="KW-1185">Reference proteome</keyword>
<accession>A0AAW1ICP3</accession>
<comment type="caution">
    <text evidence="1">The sequence shown here is derived from an EMBL/GenBank/DDBJ whole genome shotgun (WGS) entry which is preliminary data.</text>
</comment>
<organism evidence="1 2">
    <name type="scientific">Popillia japonica</name>
    <name type="common">Japanese beetle</name>
    <dbReference type="NCBI Taxonomy" id="7064"/>
    <lineage>
        <taxon>Eukaryota</taxon>
        <taxon>Metazoa</taxon>
        <taxon>Ecdysozoa</taxon>
        <taxon>Arthropoda</taxon>
        <taxon>Hexapoda</taxon>
        <taxon>Insecta</taxon>
        <taxon>Pterygota</taxon>
        <taxon>Neoptera</taxon>
        <taxon>Endopterygota</taxon>
        <taxon>Coleoptera</taxon>
        <taxon>Polyphaga</taxon>
        <taxon>Scarabaeiformia</taxon>
        <taxon>Scarabaeidae</taxon>
        <taxon>Rutelinae</taxon>
        <taxon>Popillia</taxon>
    </lineage>
</organism>
<dbReference type="Proteomes" id="UP001458880">
    <property type="component" value="Unassembled WGS sequence"/>
</dbReference>
<evidence type="ECO:0000313" key="2">
    <source>
        <dbReference type="Proteomes" id="UP001458880"/>
    </source>
</evidence>
<protein>
    <submittedName>
        <fullName evidence="1">Uncharacterized protein</fullName>
    </submittedName>
</protein>
<evidence type="ECO:0000313" key="1">
    <source>
        <dbReference type="EMBL" id="KAK9687167.1"/>
    </source>
</evidence>
<dbReference type="EMBL" id="JASPKY010000657">
    <property type="protein sequence ID" value="KAK9687167.1"/>
    <property type="molecule type" value="Genomic_DNA"/>
</dbReference>
<reference evidence="1 2" key="1">
    <citation type="journal article" date="2024" name="BMC Genomics">
        <title>De novo assembly and annotation of Popillia japonica's genome with initial clues to its potential as an invasive pest.</title>
        <authorList>
            <person name="Cucini C."/>
            <person name="Boschi S."/>
            <person name="Funari R."/>
            <person name="Cardaioli E."/>
            <person name="Iannotti N."/>
            <person name="Marturano G."/>
            <person name="Paoli F."/>
            <person name="Bruttini M."/>
            <person name="Carapelli A."/>
            <person name="Frati F."/>
            <person name="Nardi F."/>
        </authorList>
    </citation>
    <scope>NUCLEOTIDE SEQUENCE [LARGE SCALE GENOMIC DNA]</scope>
    <source>
        <strain evidence="1">DMR45628</strain>
    </source>
</reference>
<sequence>MSHVTYLVQIDNNVKLANDIRLCDEPNPDMTINEQINVPIPEQVSEPEVSVDVREAPVQVNLDDKMCTPEKQTREVVNLSSKITGNTGTTQITRSGRVIKPPIKLNL</sequence>
<dbReference type="AlphaFoldDB" id="A0AAW1ICP3"/>